<comment type="caution">
    <text evidence="1">The sequence shown here is derived from an EMBL/GenBank/DDBJ whole genome shotgun (WGS) entry which is preliminary data.</text>
</comment>
<dbReference type="AlphaFoldDB" id="A0A2B7WJB3"/>
<dbReference type="EMBL" id="PDNB01000273">
    <property type="protein sequence ID" value="PGG96628.1"/>
    <property type="molecule type" value="Genomic_DNA"/>
</dbReference>
<dbReference type="Proteomes" id="UP000223968">
    <property type="component" value="Unassembled WGS sequence"/>
</dbReference>
<dbReference type="STRING" id="1447875.A0A2B7WJB3"/>
<keyword evidence="2" id="KW-1185">Reference proteome</keyword>
<evidence type="ECO:0000313" key="2">
    <source>
        <dbReference type="Proteomes" id="UP000223968"/>
    </source>
</evidence>
<organism evidence="1 2">
    <name type="scientific">Helicocarpus griseus UAMH5409</name>
    <dbReference type="NCBI Taxonomy" id="1447875"/>
    <lineage>
        <taxon>Eukaryota</taxon>
        <taxon>Fungi</taxon>
        <taxon>Dikarya</taxon>
        <taxon>Ascomycota</taxon>
        <taxon>Pezizomycotina</taxon>
        <taxon>Eurotiomycetes</taxon>
        <taxon>Eurotiomycetidae</taxon>
        <taxon>Onygenales</taxon>
        <taxon>Ajellomycetaceae</taxon>
        <taxon>Helicocarpus</taxon>
    </lineage>
</organism>
<proteinExistence type="predicted"/>
<reference evidence="1 2" key="1">
    <citation type="submission" date="2017-10" db="EMBL/GenBank/DDBJ databases">
        <title>Comparative genomics in systemic dimorphic fungi from Ajellomycetaceae.</title>
        <authorList>
            <person name="Munoz J.F."/>
            <person name="Mcewen J.G."/>
            <person name="Clay O.K."/>
            <person name="Cuomo C.A."/>
        </authorList>
    </citation>
    <scope>NUCLEOTIDE SEQUENCE [LARGE SCALE GENOMIC DNA]</scope>
    <source>
        <strain evidence="1 2">UAMH5409</strain>
    </source>
</reference>
<protein>
    <submittedName>
        <fullName evidence="1">Uncharacterized protein</fullName>
    </submittedName>
</protein>
<evidence type="ECO:0000313" key="1">
    <source>
        <dbReference type="EMBL" id="PGG96628.1"/>
    </source>
</evidence>
<sequence>MDAVVQETPLHVVILPADYGRRCCWMVEIVGSAATSKFTVGDRVVGLAIGAAIKKAEQGGFQE</sequence>
<dbReference type="OrthoDB" id="48317at2759"/>
<name>A0A2B7WJB3_9EURO</name>
<gene>
    <name evidence="1" type="ORF">AJ79_09501</name>
</gene>
<accession>A0A2B7WJB3</accession>